<evidence type="ECO:0000313" key="2">
    <source>
        <dbReference type="EMBL" id="MBC3764937.1"/>
    </source>
</evidence>
<keyword evidence="1" id="KW-1133">Transmembrane helix</keyword>
<sequence>MLNYISRGFSLLEAMVALVILSLIYTAVWGWYGAAVTSTNSIENNLALPQIFEQFKNRLMLEDLSKDNSGQYVIDTYTINWTSSIIKRSDTNSFRRQLAWIVALVGVHAVIQKNDSVIKVFDVQLTTQWRDPTYVEPPTP</sequence>
<proteinExistence type="predicted"/>
<keyword evidence="1" id="KW-0472">Membrane</keyword>
<dbReference type="InterPro" id="IPR012902">
    <property type="entry name" value="N_methyl_site"/>
</dbReference>
<dbReference type="AlphaFoldDB" id="A0A8J6ISK1"/>
<reference evidence="2" key="2">
    <citation type="submission" date="2020-08" db="EMBL/GenBank/DDBJ databases">
        <authorList>
            <person name="Lai Q."/>
        </authorList>
    </citation>
    <scope>NUCLEOTIDE SEQUENCE</scope>
    <source>
        <strain evidence="2">S27-2</strain>
    </source>
</reference>
<gene>
    <name evidence="2" type="ORF">H8B19_03550</name>
</gene>
<keyword evidence="1" id="KW-0812">Transmembrane</keyword>
<keyword evidence="3" id="KW-1185">Reference proteome</keyword>
<dbReference type="EMBL" id="JACNEP010000002">
    <property type="protein sequence ID" value="MBC3764937.1"/>
    <property type="molecule type" value="Genomic_DNA"/>
</dbReference>
<evidence type="ECO:0000256" key="1">
    <source>
        <dbReference type="SAM" id="Phobius"/>
    </source>
</evidence>
<dbReference type="NCBIfam" id="TIGR02532">
    <property type="entry name" value="IV_pilin_GFxxxE"/>
    <property type="match status" value="1"/>
</dbReference>
<reference evidence="2" key="1">
    <citation type="journal article" date="2018" name="Int. J. Syst. Evol. Microbiol.">
        <title>Neptunicella marina gen. nov., sp. nov., isolated from surface seawater.</title>
        <authorList>
            <person name="Liu X."/>
            <person name="Lai Q."/>
            <person name="Du Y."/>
            <person name="Zhang X."/>
            <person name="Liu Z."/>
            <person name="Sun F."/>
            <person name="Shao Z."/>
        </authorList>
    </citation>
    <scope>NUCLEOTIDE SEQUENCE</scope>
    <source>
        <strain evidence="2">S27-2</strain>
    </source>
</reference>
<dbReference type="RefSeq" id="WP_186505404.1">
    <property type="nucleotide sequence ID" value="NZ_JACNEP010000002.1"/>
</dbReference>
<protein>
    <submittedName>
        <fullName evidence="2">Prepilin-type N-terminal cleavage/methylation domain-containing protein</fullName>
    </submittedName>
</protein>
<evidence type="ECO:0000313" key="3">
    <source>
        <dbReference type="Proteomes" id="UP000601768"/>
    </source>
</evidence>
<name>A0A8J6ISK1_9ALTE</name>
<comment type="caution">
    <text evidence="2">The sequence shown here is derived from an EMBL/GenBank/DDBJ whole genome shotgun (WGS) entry which is preliminary data.</text>
</comment>
<dbReference type="Proteomes" id="UP000601768">
    <property type="component" value="Unassembled WGS sequence"/>
</dbReference>
<dbReference type="Pfam" id="PF07963">
    <property type="entry name" value="N_methyl"/>
    <property type="match status" value="1"/>
</dbReference>
<feature type="transmembrane region" description="Helical" evidence="1">
    <location>
        <begin position="12"/>
        <end position="32"/>
    </location>
</feature>
<organism evidence="2 3">
    <name type="scientific">Neptunicella marina</name>
    <dbReference type="NCBI Taxonomy" id="2125989"/>
    <lineage>
        <taxon>Bacteria</taxon>
        <taxon>Pseudomonadati</taxon>
        <taxon>Pseudomonadota</taxon>
        <taxon>Gammaproteobacteria</taxon>
        <taxon>Alteromonadales</taxon>
        <taxon>Alteromonadaceae</taxon>
        <taxon>Neptunicella</taxon>
    </lineage>
</organism>
<accession>A0A8J6ISK1</accession>